<organism evidence="1 2">
    <name type="scientific">Bipolaris victoriae (strain FI3)</name>
    <name type="common">Victoria blight of oats agent</name>
    <name type="synonym">Cochliobolus victoriae</name>
    <dbReference type="NCBI Taxonomy" id="930091"/>
    <lineage>
        <taxon>Eukaryota</taxon>
        <taxon>Fungi</taxon>
        <taxon>Dikarya</taxon>
        <taxon>Ascomycota</taxon>
        <taxon>Pezizomycotina</taxon>
        <taxon>Dothideomycetes</taxon>
        <taxon>Pleosporomycetidae</taxon>
        <taxon>Pleosporales</taxon>
        <taxon>Pleosporineae</taxon>
        <taxon>Pleosporaceae</taxon>
        <taxon>Bipolaris</taxon>
    </lineage>
</organism>
<evidence type="ECO:0000313" key="2">
    <source>
        <dbReference type="Proteomes" id="UP000054337"/>
    </source>
</evidence>
<reference evidence="1 2" key="1">
    <citation type="journal article" date="2013" name="PLoS Genet.">
        <title>Comparative genome structure, secondary metabolite, and effector coding capacity across Cochliobolus pathogens.</title>
        <authorList>
            <person name="Condon B.J."/>
            <person name="Leng Y."/>
            <person name="Wu D."/>
            <person name="Bushley K.E."/>
            <person name="Ohm R.A."/>
            <person name="Otillar R."/>
            <person name="Martin J."/>
            <person name="Schackwitz W."/>
            <person name="Grimwood J."/>
            <person name="MohdZainudin N."/>
            <person name="Xue C."/>
            <person name="Wang R."/>
            <person name="Manning V.A."/>
            <person name="Dhillon B."/>
            <person name="Tu Z.J."/>
            <person name="Steffenson B.J."/>
            <person name="Salamov A."/>
            <person name="Sun H."/>
            <person name="Lowry S."/>
            <person name="LaButti K."/>
            <person name="Han J."/>
            <person name="Copeland A."/>
            <person name="Lindquist E."/>
            <person name="Barry K."/>
            <person name="Schmutz J."/>
            <person name="Baker S.E."/>
            <person name="Ciuffetti L.M."/>
            <person name="Grigoriev I.V."/>
            <person name="Zhong S."/>
            <person name="Turgeon B.G."/>
        </authorList>
    </citation>
    <scope>NUCLEOTIDE SEQUENCE [LARGE SCALE GENOMIC DNA]</scope>
    <source>
        <strain evidence="1 2">FI3</strain>
    </source>
</reference>
<dbReference type="RefSeq" id="XP_014555340.1">
    <property type="nucleotide sequence ID" value="XM_014699854.1"/>
</dbReference>
<accession>W7EFQ3</accession>
<proteinExistence type="predicted"/>
<dbReference type="EMBL" id="KI968747">
    <property type="protein sequence ID" value="EUN25809.1"/>
    <property type="molecule type" value="Genomic_DNA"/>
</dbReference>
<keyword evidence="2" id="KW-1185">Reference proteome</keyword>
<protein>
    <submittedName>
        <fullName evidence="1">Uncharacterized protein</fullName>
    </submittedName>
</protein>
<dbReference type="Proteomes" id="UP000054337">
    <property type="component" value="Unassembled WGS sequence"/>
</dbReference>
<dbReference type="GeneID" id="26251935"/>
<gene>
    <name evidence="1" type="ORF">COCVIDRAFT_17092</name>
</gene>
<dbReference type="HOGENOM" id="CLU_1895835_0_0_1"/>
<sequence length="134" mass="15413">MCHEPCQTCITHVSNGFLDSDPENPYDGQTYPILRSKSTHRFKLWLKSAGITYLLAVGTRCSCRNSAGANWRRSGANAKGRSHMQPLTCYYILKQSLSLGTERSLILNGYRLKLSFAWNFRFATWLQQIYKEIR</sequence>
<evidence type="ECO:0000313" key="1">
    <source>
        <dbReference type="EMBL" id="EUN25809.1"/>
    </source>
</evidence>
<name>W7EFQ3_BIPV3</name>
<dbReference type="AlphaFoldDB" id="W7EFQ3"/>